<dbReference type="Proteomes" id="UP000225972">
    <property type="component" value="Unassembled WGS sequence"/>
</dbReference>
<dbReference type="EMBL" id="FXXP01000001">
    <property type="protein sequence ID" value="SMX27158.1"/>
    <property type="molecule type" value="Genomic_DNA"/>
</dbReference>
<dbReference type="InterPro" id="IPR036291">
    <property type="entry name" value="NAD(P)-bd_dom_sf"/>
</dbReference>
<name>A0A238J918_9RHOB</name>
<dbReference type="PANTHER" id="PTHR43333">
    <property type="entry name" value="2-HACID_DH_C DOMAIN-CONTAINING PROTEIN"/>
    <property type="match status" value="1"/>
</dbReference>
<dbReference type="OrthoDB" id="9787219at2"/>
<evidence type="ECO:0000256" key="1">
    <source>
        <dbReference type="ARBA" id="ARBA00023002"/>
    </source>
</evidence>
<protein>
    <submittedName>
        <fullName evidence="4">Glyoxylate/hydroxypyruvate reductase A</fullName>
        <ecNumber evidence="4">1.1.1.79</ecNumber>
    </submittedName>
</protein>
<evidence type="ECO:0000259" key="3">
    <source>
        <dbReference type="Pfam" id="PF02826"/>
    </source>
</evidence>
<dbReference type="CDD" id="cd12164">
    <property type="entry name" value="GDH_like_2"/>
    <property type="match status" value="1"/>
</dbReference>
<gene>
    <name evidence="4" type="primary">ghrA</name>
    <name evidence="4" type="ORF">TRP8649_01260</name>
</gene>
<evidence type="ECO:0000256" key="2">
    <source>
        <dbReference type="ARBA" id="ARBA00023027"/>
    </source>
</evidence>
<feature type="domain" description="D-isomer specific 2-hydroxyacid dehydrogenase NAD-binding" evidence="3">
    <location>
        <begin position="126"/>
        <end position="276"/>
    </location>
</feature>
<dbReference type="GO" id="GO:0030267">
    <property type="term" value="F:glyoxylate reductase (NADPH) activity"/>
    <property type="evidence" value="ECO:0007669"/>
    <property type="project" value="UniProtKB-EC"/>
</dbReference>
<dbReference type="InterPro" id="IPR029753">
    <property type="entry name" value="D-isomer_DH_CS"/>
</dbReference>
<keyword evidence="4" id="KW-0670">Pyruvate</keyword>
<accession>A0A238J918</accession>
<sequence length="311" mass="33554">MTTHILFAAKSERWPEYEAPLRAALDAEGLDYVLSCEMDAELVDYIIYAPNSGLSDFSVFPRLKAVMNLWAGVEDVVGNKTLTVPLTRMVDEEGLTQGMVEWVTGHVMRHHLGMDAHIVNPERIWDDTPPPLAKDRKVTVLGLGALGTACAGMLAQIGFAVTGWSRSDKEIADVICEHGDEGLARALSGAEIVVLLLPNTPATEDVINAERLALMAKGSVIINPGRGPLIDDAALLAALDSGQIGHATLDVFRVEPLPADHLFWAHPKVTVTPHIASTTRPDSAARVIAQNIRRAETGTPLLHLVDRSAGY</sequence>
<evidence type="ECO:0000313" key="5">
    <source>
        <dbReference type="Proteomes" id="UP000225972"/>
    </source>
</evidence>
<dbReference type="PANTHER" id="PTHR43333:SF1">
    <property type="entry name" value="D-ISOMER SPECIFIC 2-HYDROXYACID DEHYDROGENASE NAD-BINDING DOMAIN-CONTAINING PROTEIN"/>
    <property type="match status" value="1"/>
</dbReference>
<keyword evidence="1 4" id="KW-0560">Oxidoreductase</keyword>
<dbReference type="PROSITE" id="PS00671">
    <property type="entry name" value="D_2_HYDROXYACID_DH_3"/>
    <property type="match status" value="1"/>
</dbReference>
<reference evidence="5" key="1">
    <citation type="submission" date="2017-05" db="EMBL/GenBank/DDBJ databases">
        <authorList>
            <person name="Rodrigo-Torres L."/>
            <person name="Arahal R. D."/>
            <person name="Lucena T."/>
        </authorList>
    </citation>
    <scope>NUCLEOTIDE SEQUENCE [LARGE SCALE GENOMIC DNA]</scope>
    <source>
        <strain evidence="5">CECT 8649</strain>
    </source>
</reference>
<keyword evidence="2" id="KW-0520">NAD</keyword>
<dbReference type="Pfam" id="PF02826">
    <property type="entry name" value="2-Hacid_dh_C"/>
    <property type="match status" value="1"/>
</dbReference>
<organism evidence="4 5">
    <name type="scientific">Pelagimonas phthalicica</name>
    <dbReference type="NCBI Taxonomy" id="1037362"/>
    <lineage>
        <taxon>Bacteria</taxon>
        <taxon>Pseudomonadati</taxon>
        <taxon>Pseudomonadota</taxon>
        <taxon>Alphaproteobacteria</taxon>
        <taxon>Rhodobacterales</taxon>
        <taxon>Roseobacteraceae</taxon>
        <taxon>Pelagimonas</taxon>
    </lineage>
</organism>
<evidence type="ECO:0000313" key="4">
    <source>
        <dbReference type="EMBL" id="SMX27158.1"/>
    </source>
</evidence>
<dbReference type="SUPFAM" id="SSF51735">
    <property type="entry name" value="NAD(P)-binding Rossmann-fold domains"/>
    <property type="match status" value="1"/>
</dbReference>
<dbReference type="AlphaFoldDB" id="A0A238J918"/>
<dbReference type="GO" id="GO:0051287">
    <property type="term" value="F:NAD binding"/>
    <property type="evidence" value="ECO:0007669"/>
    <property type="project" value="InterPro"/>
</dbReference>
<proteinExistence type="predicted"/>
<keyword evidence="5" id="KW-1185">Reference proteome</keyword>
<dbReference type="InterPro" id="IPR006140">
    <property type="entry name" value="D-isomer_DH_NAD-bd"/>
</dbReference>
<dbReference type="EC" id="1.1.1.79" evidence="4"/>
<dbReference type="RefSeq" id="WP_099243342.1">
    <property type="nucleotide sequence ID" value="NZ_FXXP01000001.1"/>
</dbReference>
<dbReference type="Gene3D" id="3.40.50.720">
    <property type="entry name" value="NAD(P)-binding Rossmann-like Domain"/>
    <property type="match status" value="2"/>
</dbReference>